<name>A0A921RP60_SORBI</name>
<dbReference type="GO" id="GO:0016491">
    <property type="term" value="F:oxidoreductase activity"/>
    <property type="evidence" value="ECO:0007669"/>
    <property type="project" value="UniProtKB-KW"/>
</dbReference>
<comment type="caution">
    <text evidence="3">The sequence shown here is derived from an EMBL/GenBank/DDBJ whole genome shotgun (WGS) entry which is preliminary data.</text>
</comment>
<feature type="compositionally biased region" description="Basic residues" evidence="2">
    <location>
        <begin position="334"/>
        <end position="343"/>
    </location>
</feature>
<evidence type="ECO:0000256" key="1">
    <source>
        <dbReference type="ARBA" id="ARBA00023002"/>
    </source>
</evidence>
<feature type="region of interest" description="Disordered" evidence="2">
    <location>
        <begin position="32"/>
        <end position="143"/>
    </location>
</feature>
<dbReference type="Proteomes" id="UP000807115">
    <property type="component" value="Chromosome 2"/>
</dbReference>
<evidence type="ECO:0000313" key="4">
    <source>
        <dbReference type="Proteomes" id="UP000807115"/>
    </source>
</evidence>
<gene>
    <name evidence="3" type="ORF">BDA96_02G182600</name>
</gene>
<keyword evidence="1" id="KW-0560">Oxidoreductase</keyword>
<sequence length="351" mass="38207">MAALEANREWLQAKVSINNALVTEATAHHRANATTARRFLPRRRVRGPEDLNRRRAKNAAGPDAGDGGAQRPRGSRGRAEGQPGVAGGQGYRQQRRPAARLRRPRRRGVRRRRGGPGVAGHPVHRLGAAYPRPRPRLDRQRGTPRAAVRLLPSRDGADQGVSREGDTVLRGTAAGARRAGRRRSCRASGSLSGRALQEFPEMVEELDAKGLRYTLTALSRNDNRSMRGRGWEDAFGTSDKAEAENRAKALGMDVEWLPDGSAKTILGRRRLTRVFPGPRGPQDVVQHGGGDARQGGELCHGGRRQRDPGELCSADRGDHRGGEHPVPVAEGRHPHPRQPRHAPRAPAVVAA</sequence>
<protein>
    <submittedName>
        <fullName evidence="3">Uncharacterized protein</fullName>
    </submittedName>
</protein>
<feature type="region of interest" description="Disordered" evidence="2">
    <location>
        <begin position="275"/>
        <end position="351"/>
    </location>
</feature>
<dbReference type="InterPro" id="IPR042098">
    <property type="entry name" value="TauD-like_sf"/>
</dbReference>
<evidence type="ECO:0000256" key="2">
    <source>
        <dbReference type="SAM" id="MobiDB-lite"/>
    </source>
</evidence>
<organism evidence="3 4">
    <name type="scientific">Sorghum bicolor</name>
    <name type="common">Sorghum</name>
    <name type="synonym">Sorghum vulgare</name>
    <dbReference type="NCBI Taxonomy" id="4558"/>
    <lineage>
        <taxon>Eukaryota</taxon>
        <taxon>Viridiplantae</taxon>
        <taxon>Streptophyta</taxon>
        <taxon>Embryophyta</taxon>
        <taxon>Tracheophyta</taxon>
        <taxon>Spermatophyta</taxon>
        <taxon>Magnoliopsida</taxon>
        <taxon>Liliopsida</taxon>
        <taxon>Poales</taxon>
        <taxon>Poaceae</taxon>
        <taxon>PACMAD clade</taxon>
        <taxon>Panicoideae</taxon>
        <taxon>Andropogonodae</taxon>
        <taxon>Andropogoneae</taxon>
        <taxon>Sorghinae</taxon>
        <taxon>Sorghum</taxon>
    </lineage>
</organism>
<reference evidence="3" key="1">
    <citation type="journal article" date="2019" name="BMC Genomics">
        <title>A new reference genome for Sorghum bicolor reveals high levels of sequence similarity between sweet and grain genotypes: implications for the genetics of sugar metabolism.</title>
        <authorList>
            <person name="Cooper E.A."/>
            <person name="Brenton Z.W."/>
            <person name="Flinn B.S."/>
            <person name="Jenkins J."/>
            <person name="Shu S."/>
            <person name="Flowers D."/>
            <person name="Luo F."/>
            <person name="Wang Y."/>
            <person name="Xia P."/>
            <person name="Barry K."/>
            <person name="Daum C."/>
            <person name="Lipzen A."/>
            <person name="Yoshinaga Y."/>
            <person name="Schmutz J."/>
            <person name="Saski C."/>
            <person name="Vermerris W."/>
            <person name="Kresovich S."/>
        </authorList>
    </citation>
    <scope>NUCLEOTIDE SEQUENCE</scope>
</reference>
<evidence type="ECO:0000313" key="3">
    <source>
        <dbReference type="EMBL" id="KAG0543348.1"/>
    </source>
</evidence>
<dbReference type="EMBL" id="CM027681">
    <property type="protein sequence ID" value="KAG0543348.1"/>
    <property type="molecule type" value="Genomic_DNA"/>
</dbReference>
<feature type="compositionally biased region" description="Basic and acidic residues" evidence="2">
    <location>
        <begin position="304"/>
        <end position="323"/>
    </location>
</feature>
<dbReference type="SUPFAM" id="SSF51197">
    <property type="entry name" value="Clavaminate synthase-like"/>
    <property type="match status" value="1"/>
</dbReference>
<dbReference type="Gene3D" id="3.60.130.10">
    <property type="entry name" value="Clavaminate synthase-like"/>
    <property type="match status" value="1"/>
</dbReference>
<dbReference type="AlphaFoldDB" id="A0A921RP60"/>
<accession>A0A921RP60</accession>
<feature type="compositionally biased region" description="Basic residues" evidence="2">
    <location>
        <begin position="93"/>
        <end position="114"/>
    </location>
</feature>
<proteinExistence type="predicted"/>
<reference evidence="3" key="2">
    <citation type="submission" date="2020-10" db="EMBL/GenBank/DDBJ databases">
        <authorList>
            <person name="Cooper E.A."/>
            <person name="Brenton Z.W."/>
            <person name="Flinn B.S."/>
            <person name="Jenkins J."/>
            <person name="Shu S."/>
            <person name="Flowers D."/>
            <person name="Luo F."/>
            <person name="Wang Y."/>
            <person name="Xia P."/>
            <person name="Barry K."/>
            <person name="Daum C."/>
            <person name="Lipzen A."/>
            <person name="Yoshinaga Y."/>
            <person name="Schmutz J."/>
            <person name="Saski C."/>
            <person name="Vermerris W."/>
            <person name="Kresovich S."/>
        </authorList>
    </citation>
    <scope>NUCLEOTIDE SEQUENCE</scope>
</reference>